<dbReference type="PANTHER" id="PTHR34825:SF1">
    <property type="entry name" value="AAA-ATPASE-LIKE DOMAIN-CONTAINING PROTEIN"/>
    <property type="match status" value="1"/>
</dbReference>
<dbReference type="InterPro" id="IPR018631">
    <property type="entry name" value="AAA-ATPase-like_dom"/>
</dbReference>
<keyword evidence="3" id="KW-1185">Reference proteome</keyword>
<dbReference type="EMBL" id="BAABZQ010000001">
    <property type="protein sequence ID" value="GAA6498143.1"/>
    <property type="molecule type" value="Genomic_DNA"/>
</dbReference>
<dbReference type="InterPro" id="IPR027417">
    <property type="entry name" value="P-loop_NTPase"/>
</dbReference>
<reference evidence="2 3" key="1">
    <citation type="submission" date="2024-04" db="EMBL/GenBank/DDBJ databases">
        <title>Defined microbial consortia suppress multidrug-resistant proinflammatory Enterobacteriaceae via ecological control.</title>
        <authorList>
            <person name="Furuichi M."/>
            <person name="Kawaguchi T."/>
            <person name="Pust M."/>
            <person name="Yasuma K."/>
            <person name="Plichta D."/>
            <person name="Hasegawa N."/>
            <person name="Ohya T."/>
            <person name="Bhattarai S."/>
            <person name="Sasajima S."/>
            <person name="Aoto Y."/>
            <person name="Tuganbaev T."/>
            <person name="Yaginuma M."/>
            <person name="Ueda M."/>
            <person name="Okahashi N."/>
            <person name="Amafuji K."/>
            <person name="Kiridooshi Y."/>
            <person name="Sugita K."/>
            <person name="Strazar M."/>
            <person name="Skelly A."/>
            <person name="Suda W."/>
            <person name="Hattori M."/>
            <person name="Nakamoto N."/>
            <person name="Caballero S."/>
            <person name="Norman J."/>
            <person name="Olle B."/>
            <person name="Tanoue T."/>
            <person name="Arita M."/>
            <person name="Bucci V."/>
            <person name="Atarashi K."/>
            <person name="Xavier R."/>
            <person name="Honda K."/>
        </authorList>
    </citation>
    <scope>NUCLEOTIDE SEQUENCE [LARGE SCALE GENOMIC DNA]</scope>
    <source>
        <strain evidence="3">k34-0107-D12</strain>
    </source>
</reference>
<sequence length="543" mass="63442">MGYYLNNNVCYEAYKYITQMEYFVDKSEILEELFPVLNTENRFVCITRPRRFGKTAAANLISSFFSRGCDSRELFFRLKIKDNPHFEEHINRHNVIFIDFSKMPFLCEDYNTYISAVVKKLMKDLAEQYPQCGVTETEAPWDALEMIRSKTGERFIFVMDEWDFIFHDNTFDEKDQFKFLRFLQNLLKSQAYVEMAYMTGILPIAKYSSGSPLNMFNEYTMADTGIARFSTCFGFTDKEVLDLYQKYSAVTEKAGFSFQELKIWYDGYQTADGESVYNPRSVIRALSENHLGTYWSSTGPYDEIFFYINHNLHEVKEDIVRMVAGEWIEVSIKNFTAETMELHSREDIFSAMLVYGMLTHKDGKIAIPNKELMLKYEEVLQRREMGYIAKLAKRSQEMLHATLQRDTRTMEEILSLAHDTEIPILNYSSESDLSALVNLVYLSARDSYRIEREDRAGKGYADFIFYPIPPVETALILELKVDAEPETALEQIQEKKYALRLKEMTGERKVKGRVLAAALTYDRKTKTHRCAVKELDMSSLQYR</sequence>
<accession>A0ABQ0BNN1</accession>
<dbReference type="Proteomes" id="UP001600941">
    <property type="component" value="Unassembled WGS sequence"/>
</dbReference>
<dbReference type="RefSeq" id="WP_227211627.1">
    <property type="nucleotide sequence ID" value="NZ_BAABZQ010000001.1"/>
</dbReference>
<proteinExistence type="predicted"/>
<protein>
    <submittedName>
        <fullName evidence="2">AAA family ATPase</fullName>
    </submittedName>
</protein>
<evidence type="ECO:0000313" key="3">
    <source>
        <dbReference type="Proteomes" id="UP001600941"/>
    </source>
</evidence>
<organism evidence="2 3">
    <name type="scientific">Blautia parvula</name>
    <dbReference type="NCBI Taxonomy" id="2877527"/>
    <lineage>
        <taxon>Bacteria</taxon>
        <taxon>Bacillati</taxon>
        <taxon>Bacillota</taxon>
        <taxon>Clostridia</taxon>
        <taxon>Lachnospirales</taxon>
        <taxon>Lachnospiraceae</taxon>
        <taxon>Blautia</taxon>
    </lineage>
</organism>
<gene>
    <name evidence="2" type="ORF">K340107D12_09590</name>
</gene>
<dbReference type="Pfam" id="PF09820">
    <property type="entry name" value="AAA-ATPase_like"/>
    <property type="match status" value="1"/>
</dbReference>
<dbReference type="Gene3D" id="3.40.50.300">
    <property type="entry name" value="P-loop containing nucleotide triphosphate hydrolases"/>
    <property type="match status" value="1"/>
</dbReference>
<dbReference type="SUPFAM" id="SSF52540">
    <property type="entry name" value="P-loop containing nucleoside triphosphate hydrolases"/>
    <property type="match status" value="1"/>
</dbReference>
<evidence type="ECO:0000313" key="2">
    <source>
        <dbReference type="EMBL" id="GAA6498143.1"/>
    </source>
</evidence>
<dbReference type="PANTHER" id="PTHR34825">
    <property type="entry name" value="CONSERVED PROTEIN, WITH A WEAK D-GALACTARATE DEHYDRATASE/ALTRONATE HYDROLASE DOMAIN"/>
    <property type="match status" value="1"/>
</dbReference>
<evidence type="ECO:0000259" key="1">
    <source>
        <dbReference type="Pfam" id="PF09820"/>
    </source>
</evidence>
<name>A0ABQ0BNN1_9FIRM</name>
<comment type="caution">
    <text evidence="2">The sequence shown here is derived from an EMBL/GenBank/DDBJ whole genome shotgun (WGS) entry which is preliminary data.</text>
</comment>
<dbReference type="InterPro" id="IPR012547">
    <property type="entry name" value="PDDEXK_9"/>
</dbReference>
<feature type="domain" description="AAA-ATPase-like" evidence="1">
    <location>
        <begin position="17"/>
        <end position="207"/>
    </location>
</feature>
<dbReference type="Pfam" id="PF08011">
    <property type="entry name" value="PDDEXK_9"/>
    <property type="match status" value="1"/>
</dbReference>